<protein>
    <submittedName>
        <fullName evidence="2">Uncharacterized protein</fullName>
    </submittedName>
</protein>
<accession>A0AAD3RVX9</accession>
<sequence length="118" mass="13878">MARRAWRRRPSFKKCGGLKRGGGRTGRTEHPSPSPPFLEDMYEIEIELDHGWSRVTTIYHPQGIMIWVRRSKLQNTNLRHQIQGFVPSVRRKCSDFIDIDVHFFMLALNCQLTIQLKE</sequence>
<keyword evidence="3" id="KW-1185">Reference proteome</keyword>
<dbReference type="AlphaFoldDB" id="A0AAD3RVX9"/>
<evidence type="ECO:0000256" key="1">
    <source>
        <dbReference type="SAM" id="MobiDB-lite"/>
    </source>
</evidence>
<gene>
    <name evidence="2" type="ORF">Nepgr_001241</name>
</gene>
<evidence type="ECO:0000313" key="3">
    <source>
        <dbReference type="Proteomes" id="UP001279734"/>
    </source>
</evidence>
<dbReference type="Proteomes" id="UP001279734">
    <property type="component" value="Unassembled WGS sequence"/>
</dbReference>
<name>A0AAD3RVX9_NEPGR</name>
<organism evidence="2 3">
    <name type="scientific">Nepenthes gracilis</name>
    <name type="common">Slender pitcher plant</name>
    <dbReference type="NCBI Taxonomy" id="150966"/>
    <lineage>
        <taxon>Eukaryota</taxon>
        <taxon>Viridiplantae</taxon>
        <taxon>Streptophyta</taxon>
        <taxon>Embryophyta</taxon>
        <taxon>Tracheophyta</taxon>
        <taxon>Spermatophyta</taxon>
        <taxon>Magnoliopsida</taxon>
        <taxon>eudicotyledons</taxon>
        <taxon>Gunneridae</taxon>
        <taxon>Pentapetalae</taxon>
        <taxon>Caryophyllales</taxon>
        <taxon>Nepenthaceae</taxon>
        <taxon>Nepenthes</taxon>
    </lineage>
</organism>
<reference evidence="2" key="1">
    <citation type="submission" date="2023-05" db="EMBL/GenBank/DDBJ databases">
        <title>Nepenthes gracilis genome sequencing.</title>
        <authorList>
            <person name="Fukushima K."/>
        </authorList>
    </citation>
    <scope>NUCLEOTIDE SEQUENCE</scope>
    <source>
        <strain evidence="2">SING2019-196</strain>
    </source>
</reference>
<feature type="compositionally biased region" description="Basic residues" evidence="1">
    <location>
        <begin position="1"/>
        <end position="12"/>
    </location>
</feature>
<dbReference type="EMBL" id="BSYO01000001">
    <property type="protein sequence ID" value="GMG99401.1"/>
    <property type="molecule type" value="Genomic_DNA"/>
</dbReference>
<proteinExistence type="predicted"/>
<evidence type="ECO:0000313" key="2">
    <source>
        <dbReference type="EMBL" id="GMG99401.1"/>
    </source>
</evidence>
<feature type="region of interest" description="Disordered" evidence="1">
    <location>
        <begin position="1"/>
        <end position="36"/>
    </location>
</feature>
<comment type="caution">
    <text evidence="2">The sequence shown here is derived from an EMBL/GenBank/DDBJ whole genome shotgun (WGS) entry which is preliminary data.</text>
</comment>